<dbReference type="AlphaFoldDB" id="A0A1C3NUM1"/>
<protein>
    <submittedName>
        <fullName evidence="1">Uncharacterized protein</fullName>
    </submittedName>
</protein>
<sequence>MQRDTRLTGQFAIIAPLVRGWVERRAFGGPVDFDDPVVLQALTEPSVRESVLAVLREAVDKATLTTSAIGAGEVKELLLSATKPFLWSRDTFSATKSVFNVQPCDNELETRFCAFLDRCGDVESFAKLARQNRFSLEYRGERQRLAYYYPDFVARLVNGDHFLIETKGLADLDVPAKDSRAARWAVDATVASGTRWMYLRIDEEPFRRHEARLGDFLDLVDLVHTLRREKLLASQPPPRRMTKAEAIAAIENARARLEGVTGGDEELDRFREAPRG</sequence>
<evidence type="ECO:0000313" key="1">
    <source>
        <dbReference type="EMBL" id="SBW19017.1"/>
    </source>
</evidence>
<name>A0A1C3NUM1_9ACTN</name>
<evidence type="ECO:0000313" key="2">
    <source>
        <dbReference type="Proteomes" id="UP000199013"/>
    </source>
</evidence>
<gene>
    <name evidence="1" type="ORF">FDG2_0921</name>
</gene>
<reference evidence="2" key="1">
    <citation type="submission" date="2016-02" db="EMBL/GenBank/DDBJ databases">
        <authorList>
            <person name="Wibberg D."/>
        </authorList>
    </citation>
    <scope>NUCLEOTIDE SEQUENCE [LARGE SCALE GENOMIC DNA]</scope>
</reference>
<proteinExistence type="predicted"/>
<dbReference type="EMBL" id="FLUV01000368">
    <property type="protein sequence ID" value="SBW19017.1"/>
    <property type="molecule type" value="Genomic_DNA"/>
</dbReference>
<keyword evidence="2" id="KW-1185">Reference proteome</keyword>
<dbReference type="Proteomes" id="UP000199013">
    <property type="component" value="Unassembled WGS sequence"/>
</dbReference>
<organism evidence="1 2">
    <name type="scientific">Candidatus Protofrankia californiensis</name>
    <dbReference type="NCBI Taxonomy" id="1839754"/>
    <lineage>
        <taxon>Bacteria</taxon>
        <taxon>Bacillati</taxon>
        <taxon>Actinomycetota</taxon>
        <taxon>Actinomycetes</taxon>
        <taxon>Frankiales</taxon>
        <taxon>Frankiaceae</taxon>
        <taxon>Protofrankia</taxon>
    </lineage>
</organism>
<accession>A0A1C3NUM1</accession>